<proteinExistence type="predicted"/>
<dbReference type="Pfam" id="PF02816">
    <property type="entry name" value="Alpha_kinase"/>
    <property type="match status" value="1"/>
</dbReference>
<dbReference type="InterPro" id="IPR011009">
    <property type="entry name" value="Kinase-like_dom_sf"/>
</dbReference>
<dbReference type="CDD" id="cd04515">
    <property type="entry name" value="Alpha_kinase"/>
    <property type="match status" value="1"/>
</dbReference>
<evidence type="ECO:0000256" key="1">
    <source>
        <dbReference type="ARBA" id="ARBA00022527"/>
    </source>
</evidence>
<evidence type="ECO:0000256" key="2">
    <source>
        <dbReference type="ARBA" id="ARBA00022679"/>
    </source>
</evidence>
<gene>
    <name evidence="5" type="ORF">GGX14DRAFT_625769</name>
</gene>
<dbReference type="GO" id="GO:0005524">
    <property type="term" value="F:ATP binding"/>
    <property type="evidence" value="ECO:0007669"/>
    <property type="project" value="InterPro"/>
</dbReference>
<keyword evidence="3 5" id="KW-0418">Kinase</keyword>
<keyword evidence="6" id="KW-1185">Reference proteome</keyword>
<comment type="caution">
    <text evidence="5">The sequence shown here is derived from an EMBL/GenBank/DDBJ whole genome shotgun (WGS) entry which is preliminary data.</text>
</comment>
<dbReference type="PROSITE" id="PS51158">
    <property type="entry name" value="ALPHA_KINASE"/>
    <property type="match status" value="1"/>
</dbReference>
<sequence length="498" mass="54800">MPGLCAGCELLRPLSGAVFERTKRYPKCVNCGMIYSGMTDMQDGYPLCAACAHLTDPLPASSLAAQQQVERSAKMSFLALQKVKRTPGTASTPISMAVSIIPAKPFIAVDIFLSGQGGKPKPQSTIGTLAFEFDIDDPLDEVVLECFLKAAAPTWEARHENSLQSMDVQIRFHNNVTLLCDPSVLLREFIHSHKDYIFAKQFLNTVKPTAKSYGVFPAFIYFELHVQADLYCARTLEGIKLAGLGKRRFEEDDRASKCPQTTPGPILSLFKPRAAYADPSPKTNVTLMTMSISIDDDTGDVNLDESTRKDTGTPSYIHDEKLAKGTMKVVHLTSTEKNSTVSISDNDELLTNELILLSEVKHFLKQFLLRGREWTADLDESLAVSEAWLAFEKVDIDGEPCLAAGIAEMDYHNAWQLPQGRLGATINAFIHFAYVYSQNSMVLCDVQTMKARIGGELKNVIFDLMTHTPKGTSGPGDHGKAGIEDFLEGHECNSKCEA</sequence>
<dbReference type="InterPro" id="IPR004166">
    <property type="entry name" value="a-kinase_dom"/>
</dbReference>
<name>A0AAD6YDG2_9AGAR</name>
<dbReference type="SUPFAM" id="SSF56112">
    <property type="entry name" value="Protein kinase-like (PK-like)"/>
    <property type="match status" value="1"/>
</dbReference>
<dbReference type="Proteomes" id="UP001219525">
    <property type="component" value="Unassembled WGS sequence"/>
</dbReference>
<dbReference type="EMBL" id="JARJCW010000028">
    <property type="protein sequence ID" value="KAJ7210486.1"/>
    <property type="molecule type" value="Genomic_DNA"/>
</dbReference>
<keyword evidence="1" id="KW-0723">Serine/threonine-protein kinase</keyword>
<feature type="domain" description="Alpha-type protein kinase" evidence="4">
    <location>
        <begin position="300"/>
        <end position="498"/>
    </location>
</feature>
<accession>A0AAD6YDG2</accession>
<dbReference type="AlphaFoldDB" id="A0AAD6YDG2"/>
<organism evidence="5 6">
    <name type="scientific">Mycena pura</name>
    <dbReference type="NCBI Taxonomy" id="153505"/>
    <lineage>
        <taxon>Eukaryota</taxon>
        <taxon>Fungi</taxon>
        <taxon>Dikarya</taxon>
        <taxon>Basidiomycota</taxon>
        <taxon>Agaricomycotina</taxon>
        <taxon>Agaricomycetes</taxon>
        <taxon>Agaricomycetidae</taxon>
        <taxon>Agaricales</taxon>
        <taxon>Marasmiineae</taxon>
        <taxon>Mycenaceae</taxon>
        <taxon>Mycena</taxon>
    </lineage>
</organism>
<evidence type="ECO:0000256" key="3">
    <source>
        <dbReference type="ARBA" id="ARBA00022777"/>
    </source>
</evidence>
<dbReference type="GO" id="GO:0004674">
    <property type="term" value="F:protein serine/threonine kinase activity"/>
    <property type="evidence" value="ECO:0007669"/>
    <property type="project" value="UniProtKB-KW"/>
</dbReference>
<evidence type="ECO:0000259" key="4">
    <source>
        <dbReference type="PROSITE" id="PS51158"/>
    </source>
</evidence>
<keyword evidence="2" id="KW-0808">Transferase</keyword>
<evidence type="ECO:0000313" key="6">
    <source>
        <dbReference type="Proteomes" id="UP001219525"/>
    </source>
</evidence>
<reference evidence="5" key="1">
    <citation type="submission" date="2023-03" db="EMBL/GenBank/DDBJ databases">
        <title>Massive genome expansion in bonnet fungi (Mycena s.s.) driven by repeated elements and novel gene families across ecological guilds.</title>
        <authorList>
            <consortium name="Lawrence Berkeley National Laboratory"/>
            <person name="Harder C.B."/>
            <person name="Miyauchi S."/>
            <person name="Viragh M."/>
            <person name="Kuo A."/>
            <person name="Thoen E."/>
            <person name="Andreopoulos B."/>
            <person name="Lu D."/>
            <person name="Skrede I."/>
            <person name="Drula E."/>
            <person name="Henrissat B."/>
            <person name="Morin E."/>
            <person name="Kohler A."/>
            <person name="Barry K."/>
            <person name="LaButti K."/>
            <person name="Morin E."/>
            <person name="Salamov A."/>
            <person name="Lipzen A."/>
            <person name="Mereny Z."/>
            <person name="Hegedus B."/>
            <person name="Baldrian P."/>
            <person name="Stursova M."/>
            <person name="Weitz H."/>
            <person name="Taylor A."/>
            <person name="Grigoriev I.V."/>
            <person name="Nagy L.G."/>
            <person name="Martin F."/>
            <person name="Kauserud H."/>
        </authorList>
    </citation>
    <scope>NUCLEOTIDE SEQUENCE</scope>
    <source>
        <strain evidence="5">9144</strain>
    </source>
</reference>
<dbReference type="Gene3D" id="3.20.200.10">
    <property type="entry name" value="MHCK/EF2 kinase"/>
    <property type="match status" value="1"/>
</dbReference>
<evidence type="ECO:0000313" key="5">
    <source>
        <dbReference type="EMBL" id="KAJ7210486.1"/>
    </source>
</evidence>
<protein>
    <submittedName>
        <fullName evidence="5">Kinase-like domain-containing protein</fullName>
    </submittedName>
</protein>